<evidence type="ECO:0000259" key="2">
    <source>
        <dbReference type="PROSITE" id="PS51913"/>
    </source>
</evidence>
<evidence type="ECO:0000313" key="4">
    <source>
        <dbReference type="Proteomes" id="UP000009399"/>
    </source>
</evidence>
<dbReference type="AlphaFoldDB" id="A0AAI8FDK2"/>
<reference evidence="3 4" key="1">
    <citation type="journal article" date="2013" name="Genome Announc.">
        <title>Complete Genome Sequence of Mycoplasma hyorhinis Strain SK76.</title>
        <authorList>
            <person name="Goodison S."/>
            <person name="Urquidi V."/>
            <person name="Kumar D."/>
            <person name="Reyes L."/>
            <person name="Rosser C.J."/>
        </authorList>
    </citation>
    <scope>NUCLEOTIDE SEQUENCE [LARGE SCALE GENOMIC DNA]</scope>
    <source>
        <strain evidence="3 4">SK76</strain>
    </source>
</reference>
<dbReference type="GO" id="GO:0006355">
    <property type="term" value="P:regulation of DNA-templated transcription"/>
    <property type="evidence" value="ECO:0007669"/>
    <property type="project" value="InterPro"/>
</dbReference>
<dbReference type="RefSeq" id="WP_013301926.1">
    <property type="nucleotide sequence ID" value="NC_019552.1"/>
</dbReference>
<evidence type="ECO:0000313" key="3">
    <source>
        <dbReference type="EMBL" id="AFX74036.1"/>
    </source>
</evidence>
<dbReference type="EMBL" id="CP003914">
    <property type="protein sequence ID" value="AFX74036.1"/>
    <property type="molecule type" value="Genomic_DNA"/>
</dbReference>
<gene>
    <name evidence="3" type="ORF">MOS_104</name>
</gene>
<keyword evidence="1" id="KW-0804">Transcription</keyword>
<protein>
    <recommendedName>
        <fullName evidence="2">HTH HARE-type domain-containing protein</fullName>
    </recommendedName>
</protein>
<dbReference type="InterPro" id="IPR038087">
    <property type="entry name" value="RNAP_delta_N_dom_sf"/>
</dbReference>
<name>A0AAI8FDK2_MESHY</name>
<dbReference type="PROSITE" id="PS51913">
    <property type="entry name" value="HTH_HARE"/>
    <property type="match status" value="1"/>
</dbReference>
<sequence length="82" mass="9579">MKTLITAAIEALKLNSQLSFNDLFNSILKDFLPKWKEELPNLSFDEILIRKKGELYKLLTVDGNFTMVGDNVWKLRHNFVNH</sequence>
<evidence type="ECO:0000256" key="1">
    <source>
        <dbReference type="ARBA" id="ARBA00023163"/>
    </source>
</evidence>
<dbReference type="KEGG" id="mhs:MOS_104"/>
<dbReference type="Proteomes" id="UP000009399">
    <property type="component" value="Chromosome"/>
</dbReference>
<organism evidence="3 4">
    <name type="scientific">Mesomycoplasma hyorhinis SK76</name>
    <dbReference type="NCBI Taxonomy" id="1118964"/>
    <lineage>
        <taxon>Bacteria</taxon>
        <taxon>Bacillati</taxon>
        <taxon>Mycoplasmatota</taxon>
        <taxon>Mycoplasmoidales</taxon>
        <taxon>Metamycoplasmataceae</taxon>
        <taxon>Mesomycoplasma</taxon>
    </lineage>
</organism>
<dbReference type="InterPro" id="IPR007759">
    <property type="entry name" value="Asxl_HARE-HTH"/>
</dbReference>
<feature type="domain" description="HTH HARE-type" evidence="2">
    <location>
        <begin position="2"/>
        <end position="78"/>
    </location>
</feature>
<proteinExistence type="predicted"/>
<accession>A0AAI8FDK2</accession>
<dbReference type="Gene3D" id="1.10.10.1250">
    <property type="entry name" value="RNA polymerase, subunit delta, N-terminal domain"/>
    <property type="match status" value="1"/>
</dbReference>
<dbReference type="GeneID" id="93248239"/>